<gene>
    <name evidence="1" type="ORF">PCOR1329_LOCUS44156</name>
</gene>
<dbReference type="Proteomes" id="UP001189429">
    <property type="component" value="Unassembled WGS sequence"/>
</dbReference>
<evidence type="ECO:0000313" key="2">
    <source>
        <dbReference type="Proteomes" id="UP001189429"/>
    </source>
</evidence>
<name>A0ABN9U1S3_9DINO</name>
<proteinExistence type="predicted"/>
<sequence>MLELSGQRALERILQQASQEQGRSPESRGGPEPEHYLRLRSVAQRCSLWTNRASSSASVFALVRNHWGWDNDGDLELVVGNGDGEVVHFERLAGERLAQRLGMESPCYGISVTSEVYYSDDVESQPVDKDNGRDLNLVVGSGTARWW</sequence>
<organism evidence="1 2">
    <name type="scientific">Prorocentrum cordatum</name>
    <dbReference type="NCBI Taxonomy" id="2364126"/>
    <lineage>
        <taxon>Eukaryota</taxon>
        <taxon>Sar</taxon>
        <taxon>Alveolata</taxon>
        <taxon>Dinophyceae</taxon>
        <taxon>Prorocentrales</taxon>
        <taxon>Prorocentraceae</taxon>
        <taxon>Prorocentrum</taxon>
    </lineage>
</organism>
<evidence type="ECO:0000313" key="1">
    <source>
        <dbReference type="EMBL" id="CAK0852295.1"/>
    </source>
</evidence>
<reference evidence="1" key="1">
    <citation type="submission" date="2023-10" db="EMBL/GenBank/DDBJ databases">
        <authorList>
            <person name="Chen Y."/>
            <person name="Shah S."/>
            <person name="Dougan E. K."/>
            <person name="Thang M."/>
            <person name="Chan C."/>
        </authorList>
    </citation>
    <scope>NUCLEOTIDE SEQUENCE [LARGE SCALE GENOMIC DNA]</scope>
</reference>
<dbReference type="EMBL" id="CAUYUJ010015305">
    <property type="protein sequence ID" value="CAK0852295.1"/>
    <property type="molecule type" value="Genomic_DNA"/>
</dbReference>
<protein>
    <submittedName>
        <fullName evidence="1">Uncharacterized protein</fullName>
    </submittedName>
</protein>
<keyword evidence="2" id="KW-1185">Reference proteome</keyword>
<accession>A0ABN9U1S3</accession>
<comment type="caution">
    <text evidence="1">The sequence shown here is derived from an EMBL/GenBank/DDBJ whole genome shotgun (WGS) entry which is preliminary data.</text>
</comment>